<evidence type="ECO:0000256" key="1">
    <source>
        <dbReference type="SAM" id="MobiDB-lite"/>
    </source>
</evidence>
<dbReference type="Proteomes" id="UP001283361">
    <property type="component" value="Unassembled WGS sequence"/>
</dbReference>
<dbReference type="AlphaFoldDB" id="A0AAE0Z3K2"/>
<feature type="region of interest" description="Disordered" evidence="1">
    <location>
        <begin position="118"/>
        <end position="193"/>
    </location>
</feature>
<evidence type="ECO:0000313" key="3">
    <source>
        <dbReference type="Proteomes" id="UP001283361"/>
    </source>
</evidence>
<proteinExistence type="predicted"/>
<keyword evidence="3" id="KW-1185">Reference proteome</keyword>
<gene>
    <name evidence="2" type="ORF">RRG08_045713</name>
</gene>
<sequence>MTRLGWLEQDKIIRSGIHLQVHAARFSLASGGVSDMRACALPLGHRRFFKMRHYITASMCSDWTDLSPVRRSPEVTFVHQSPQLVSPVTIIVASRQVLLLVITGQDIDGKKIAPPPGLSALAPFDSARPVDKSTSHKSRLRPARALSPDITRDLGDTPGRLSTHPGGPAQPGACADTGSENEQSSRRQAVKQPTHWLNLRHAQVRVLSTSTRARLETGFIARLSLVGFRASPDYLLPPSSSTSLRWSSSSWDSSVFIFSSLYL</sequence>
<evidence type="ECO:0000313" key="2">
    <source>
        <dbReference type="EMBL" id="KAK3761486.1"/>
    </source>
</evidence>
<comment type="caution">
    <text evidence="2">The sequence shown here is derived from an EMBL/GenBank/DDBJ whole genome shotgun (WGS) entry which is preliminary data.</text>
</comment>
<reference evidence="2" key="1">
    <citation type="journal article" date="2023" name="G3 (Bethesda)">
        <title>A reference genome for the long-term kleptoplast-retaining sea slug Elysia crispata morphotype clarki.</title>
        <authorList>
            <person name="Eastman K.E."/>
            <person name="Pendleton A.L."/>
            <person name="Shaikh M.A."/>
            <person name="Suttiyut T."/>
            <person name="Ogas R."/>
            <person name="Tomko P."/>
            <person name="Gavelis G."/>
            <person name="Widhalm J.R."/>
            <person name="Wisecaver J.H."/>
        </authorList>
    </citation>
    <scope>NUCLEOTIDE SEQUENCE</scope>
    <source>
        <strain evidence="2">ECLA1</strain>
    </source>
</reference>
<organism evidence="2 3">
    <name type="scientific">Elysia crispata</name>
    <name type="common">lettuce slug</name>
    <dbReference type="NCBI Taxonomy" id="231223"/>
    <lineage>
        <taxon>Eukaryota</taxon>
        <taxon>Metazoa</taxon>
        <taxon>Spiralia</taxon>
        <taxon>Lophotrochozoa</taxon>
        <taxon>Mollusca</taxon>
        <taxon>Gastropoda</taxon>
        <taxon>Heterobranchia</taxon>
        <taxon>Euthyneura</taxon>
        <taxon>Panpulmonata</taxon>
        <taxon>Sacoglossa</taxon>
        <taxon>Placobranchoidea</taxon>
        <taxon>Plakobranchidae</taxon>
        <taxon>Elysia</taxon>
    </lineage>
</organism>
<name>A0AAE0Z3K2_9GAST</name>
<protein>
    <submittedName>
        <fullName evidence="2">Uncharacterized protein</fullName>
    </submittedName>
</protein>
<dbReference type="EMBL" id="JAWDGP010004884">
    <property type="protein sequence ID" value="KAK3761486.1"/>
    <property type="molecule type" value="Genomic_DNA"/>
</dbReference>
<accession>A0AAE0Z3K2</accession>